<dbReference type="GO" id="GO:0051607">
    <property type="term" value="P:defense response to virus"/>
    <property type="evidence" value="ECO:0007669"/>
    <property type="project" value="UniProtKB-KW"/>
</dbReference>
<evidence type="ECO:0000313" key="5">
    <source>
        <dbReference type="EMBL" id="GII91195.1"/>
    </source>
</evidence>
<sequence>MRFRVDIAAGHTRMAWPDVHGPARTVVYNLIRGQDADLAAQLHDHGWGGTPPRPLGVSPPLFTGTRRTKGAYMTSDTGALWLGSPIPQIAACLLAGLAGRRELHWGQVALRVKGVQLEATPDHSGGSAEFTSVSPVLVKQHDLYLLPGDRMYGERLVHNLRHKAEILGLPREVEVEIVDSGPRRRFEVQGALRIGATVRLRVAAAPSLLDACYQGGIGLATNQGFGWLR</sequence>
<dbReference type="NCBIfam" id="TIGR01877">
    <property type="entry name" value="cas_cas6"/>
    <property type="match status" value="1"/>
</dbReference>
<dbReference type="InterPro" id="IPR010156">
    <property type="entry name" value="CRISPR-assoc_prot_Cas6"/>
</dbReference>
<organism evidence="5 6">
    <name type="scientific">Sinosporangium siamense</name>
    <dbReference type="NCBI Taxonomy" id="1367973"/>
    <lineage>
        <taxon>Bacteria</taxon>
        <taxon>Bacillati</taxon>
        <taxon>Actinomycetota</taxon>
        <taxon>Actinomycetes</taxon>
        <taxon>Streptosporangiales</taxon>
        <taxon>Streptosporangiaceae</taxon>
        <taxon>Sinosporangium</taxon>
    </lineage>
</organism>
<dbReference type="EMBL" id="BOOW01000008">
    <property type="protein sequence ID" value="GII91195.1"/>
    <property type="molecule type" value="Genomic_DNA"/>
</dbReference>
<dbReference type="Gene3D" id="3.30.70.1890">
    <property type="match status" value="1"/>
</dbReference>
<comment type="caution">
    <text evidence="5">The sequence shown here is derived from an EMBL/GenBank/DDBJ whole genome shotgun (WGS) entry which is preliminary data.</text>
</comment>
<dbReference type="RefSeq" id="WP_204022344.1">
    <property type="nucleotide sequence ID" value="NZ_BOOW01000008.1"/>
</dbReference>
<dbReference type="Proteomes" id="UP000606172">
    <property type="component" value="Unassembled WGS sequence"/>
</dbReference>
<evidence type="ECO:0000256" key="1">
    <source>
        <dbReference type="ARBA" id="ARBA00005937"/>
    </source>
</evidence>
<keyword evidence="2" id="KW-0694">RNA-binding</keyword>
<dbReference type="PANTHER" id="PTHR36984:SF1">
    <property type="entry name" value="CRISPR-ASSOCIATED ENDORIBONUCLEASE CAS6 1"/>
    <property type="match status" value="1"/>
</dbReference>
<comment type="similarity">
    <text evidence="1">Belongs to the CRISPR-associated protein Cas6/Cse3/CasE family.</text>
</comment>
<feature type="domain" description="CRISPR associated protein Cas6 C-terminal" evidence="4">
    <location>
        <begin position="123"/>
        <end position="228"/>
    </location>
</feature>
<evidence type="ECO:0000256" key="3">
    <source>
        <dbReference type="ARBA" id="ARBA00023118"/>
    </source>
</evidence>
<keyword evidence="6" id="KW-1185">Reference proteome</keyword>
<name>A0A919RC41_9ACTN</name>
<dbReference type="InterPro" id="IPR049435">
    <property type="entry name" value="Cas_Cas6_C"/>
</dbReference>
<dbReference type="GO" id="GO:0016788">
    <property type="term" value="F:hydrolase activity, acting on ester bonds"/>
    <property type="evidence" value="ECO:0007669"/>
    <property type="project" value="InterPro"/>
</dbReference>
<dbReference type="PANTHER" id="PTHR36984">
    <property type="entry name" value="CRISPR-ASSOCIATED ENDORIBONUCLEASE CAS6 1"/>
    <property type="match status" value="1"/>
</dbReference>
<dbReference type="Pfam" id="PF01881">
    <property type="entry name" value="Cas_Cas6_C"/>
    <property type="match status" value="1"/>
</dbReference>
<proteinExistence type="inferred from homology"/>
<gene>
    <name evidence="5" type="ORF">Ssi02_14260</name>
</gene>
<protein>
    <recommendedName>
        <fullName evidence="4">CRISPR associated protein Cas6 C-terminal domain-containing protein</fullName>
    </recommendedName>
</protein>
<evidence type="ECO:0000256" key="2">
    <source>
        <dbReference type="ARBA" id="ARBA00022884"/>
    </source>
</evidence>
<evidence type="ECO:0000259" key="4">
    <source>
        <dbReference type="Pfam" id="PF01881"/>
    </source>
</evidence>
<evidence type="ECO:0000313" key="6">
    <source>
        <dbReference type="Proteomes" id="UP000606172"/>
    </source>
</evidence>
<dbReference type="Gene3D" id="3.30.70.1900">
    <property type="match status" value="1"/>
</dbReference>
<reference evidence="5" key="1">
    <citation type="submission" date="2021-01" db="EMBL/GenBank/DDBJ databases">
        <title>Whole genome shotgun sequence of Sinosporangium siamense NBRC 109515.</title>
        <authorList>
            <person name="Komaki H."/>
            <person name="Tamura T."/>
        </authorList>
    </citation>
    <scope>NUCLEOTIDE SEQUENCE</scope>
    <source>
        <strain evidence="5">NBRC 109515</strain>
    </source>
</reference>
<accession>A0A919RC41</accession>
<dbReference type="CDD" id="cd21140">
    <property type="entry name" value="Cas6_I-like"/>
    <property type="match status" value="1"/>
</dbReference>
<dbReference type="InterPro" id="IPR045747">
    <property type="entry name" value="CRISPR-assoc_prot_Cas6_N_sf"/>
</dbReference>
<keyword evidence="3" id="KW-0051">Antiviral defense</keyword>
<dbReference type="AlphaFoldDB" id="A0A919RC41"/>
<dbReference type="GO" id="GO:0003723">
    <property type="term" value="F:RNA binding"/>
    <property type="evidence" value="ECO:0007669"/>
    <property type="project" value="UniProtKB-KW"/>
</dbReference>